<keyword evidence="2" id="KW-1185">Reference proteome</keyword>
<organism evidence="1 2">
    <name type="scientific">Streptomyces montanus</name>
    <dbReference type="NCBI Taxonomy" id="2580423"/>
    <lineage>
        <taxon>Bacteria</taxon>
        <taxon>Bacillati</taxon>
        <taxon>Actinomycetota</taxon>
        <taxon>Actinomycetes</taxon>
        <taxon>Kitasatosporales</taxon>
        <taxon>Streptomycetaceae</taxon>
        <taxon>Streptomyces</taxon>
    </lineage>
</organism>
<dbReference type="AlphaFoldDB" id="A0A5R9FIS4"/>
<gene>
    <name evidence="1" type="ORF">FE633_33495</name>
</gene>
<proteinExistence type="predicted"/>
<comment type="caution">
    <text evidence="1">The sequence shown here is derived from an EMBL/GenBank/DDBJ whole genome shotgun (WGS) entry which is preliminary data.</text>
</comment>
<reference evidence="1 2" key="1">
    <citation type="submission" date="2019-05" db="EMBL/GenBank/DDBJ databases">
        <title>Streptomyces sp. NEAU-C151, a novel actinomycete isolated from soil.</title>
        <authorList>
            <person name="Han L."/>
            <person name="Jiang H."/>
        </authorList>
    </citation>
    <scope>NUCLEOTIDE SEQUENCE [LARGE SCALE GENOMIC DNA]</scope>
    <source>
        <strain evidence="1 2">NEAU-C151</strain>
    </source>
</reference>
<dbReference type="RefSeq" id="WP_138048928.1">
    <property type="nucleotide sequence ID" value="NZ_VBZC01000047.1"/>
</dbReference>
<accession>A0A5R9FIS4</accession>
<dbReference type="Proteomes" id="UP000305906">
    <property type="component" value="Unassembled WGS sequence"/>
</dbReference>
<sequence length="213" mass="23849">MSDGTLWSTDLGTPLPIDTDANPDLWGYLHLQIDKANFKEWLDLHLTGIAMVQGIELTRKLRKFHKNFYEQTLVTLRDKLQADEAFIYHAVPLQLMPLVMHATRFHCQAPDAASCEGIAALTVPHPEIPEWQQRTGSVAFASPYLGSDGVRVTRSYPVDRTIMMTSVTYHWHTAPGLPDVCLRGHHDDPEVIAAAMEALDDFARTLRLPGAAH</sequence>
<name>A0A5R9FIS4_9ACTN</name>
<evidence type="ECO:0000313" key="1">
    <source>
        <dbReference type="EMBL" id="TLS41990.1"/>
    </source>
</evidence>
<dbReference type="EMBL" id="VBZC01000047">
    <property type="protein sequence ID" value="TLS41990.1"/>
    <property type="molecule type" value="Genomic_DNA"/>
</dbReference>
<protein>
    <submittedName>
        <fullName evidence="1">Uncharacterized protein</fullName>
    </submittedName>
</protein>
<evidence type="ECO:0000313" key="2">
    <source>
        <dbReference type="Proteomes" id="UP000305906"/>
    </source>
</evidence>